<keyword evidence="3" id="KW-1185">Reference proteome</keyword>
<proteinExistence type="predicted"/>
<protein>
    <submittedName>
        <fullName evidence="2">Uncharacterized protein</fullName>
    </submittedName>
</protein>
<dbReference type="RefSeq" id="WP_006904425.1">
    <property type="nucleotide sequence ID" value="NZ_JH976535.1"/>
</dbReference>
<reference evidence="2" key="1">
    <citation type="submission" date="2010-10" db="EMBL/GenBank/DDBJ databases">
        <authorList>
            <consortium name="US DOE Joint Genome Institute (JGI-PGF)"/>
            <person name="Lucas S."/>
            <person name="Copeland A."/>
            <person name="Lapidus A."/>
            <person name="Bruce D."/>
            <person name="Goodwin L."/>
            <person name="Pitluck S."/>
            <person name="Kyrpides N."/>
            <person name="Mavromatis K."/>
            <person name="Detter J.C."/>
            <person name="Han C."/>
            <person name="Land M."/>
            <person name="Hauser L."/>
            <person name="Markowitz V."/>
            <person name="Cheng J.-F."/>
            <person name="Hugenholtz P."/>
            <person name="Woyke T."/>
            <person name="Wu D."/>
            <person name="Pukall R."/>
            <person name="Wahrenburg C."/>
            <person name="Brambilla E."/>
            <person name="Klenk H.-P."/>
            <person name="Eisen J.A."/>
        </authorList>
    </citation>
    <scope>NUCLEOTIDE SEQUENCE [LARGE SCALE GENOMIC DNA]</scope>
    <source>
        <strain evidence="2">DSM 13965</strain>
    </source>
</reference>
<evidence type="ECO:0000313" key="3">
    <source>
        <dbReference type="Proteomes" id="UP000005710"/>
    </source>
</evidence>
<organism evidence="2 3">
    <name type="scientific">Thermaerobacter subterraneus DSM 13965</name>
    <dbReference type="NCBI Taxonomy" id="867903"/>
    <lineage>
        <taxon>Bacteria</taxon>
        <taxon>Bacillati</taxon>
        <taxon>Bacillota</taxon>
        <taxon>Clostridia</taxon>
        <taxon>Eubacteriales</taxon>
        <taxon>Clostridiales Family XVII. Incertae Sedis</taxon>
        <taxon>Thermaerobacter</taxon>
    </lineage>
</organism>
<accession>K6NZW1</accession>
<gene>
    <name evidence="2" type="ORF">ThesuDRAFT_02145</name>
</gene>
<sequence length="587" mass="59225">MDVKRPWGCGPGQDPAGEGNGPSLPLDERVAPAAPKPEPQMAGPPVAGRPEAEPPVRTGQVPGGPDPGAGLVFLGLGPKGEPWSWQPLPGQPLLVAGAGAAGTPWLGRASPVAGRAAGGPLVWAGWGPAARETRFPHPAAGGTGTAPAVPWVVLTRWARGSDPGDVDVWIDPGGGPAGGARVRPLWGERVLMAVPCSDPRGRAVFVPWFRAGPAQGMAGIAGEWRVLWFRQRWRDEPVVPHPTGPGDPGPASRHSLPGTGSRRAGFTAAGAGPVGPVEVRDLLPGPAIPAARASAGAAHAPAGAESGPVPRPASAGWCRGTSPVVLLVLPRGTWPAPAGATAVPSGERLAAEEPAPRPGTAAARKGGQPEGAPPARPGGPGLWLGIWRRQGDGYWLAEWVDLDLSSLCPTTGRPASPGAGPATRLPARRPPAAWAMVRLLVAPAGGAALVLAGPGGTGSGGVRLLAQITPEGELRRKACSRQPDEPAPAKAEADQAPEPPPPVQAGTTVDIGWLADLGVTAPLGETSQGTPPAEVEAPRMQPLPPAGPSGEPAPEPVQGDLRPPGTVPAVGHVARPGRSPFPHGSRP</sequence>
<feature type="compositionally biased region" description="Pro residues" evidence="1">
    <location>
        <begin position="239"/>
        <end position="248"/>
    </location>
</feature>
<feature type="region of interest" description="Disordered" evidence="1">
    <location>
        <begin position="521"/>
        <end position="587"/>
    </location>
</feature>
<feature type="region of interest" description="Disordered" evidence="1">
    <location>
        <begin position="1"/>
        <end position="64"/>
    </location>
</feature>
<evidence type="ECO:0000256" key="1">
    <source>
        <dbReference type="SAM" id="MobiDB-lite"/>
    </source>
</evidence>
<dbReference type="AlphaFoldDB" id="K6NZW1"/>
<dbReference type="HOGENOM" id="CLU_464537_0_0_9"/>
<feature type="region of interest" description="Disordered" evidence="1">
    <location>
        <begin position="238"/>
        <end position="280"/>
    </location>
</feature>
<reference evidence="2" key="2">
    <citation type="submission" date="2012-10" db="EMBL/GenBank/DDBJ databases">
        <title>Improved high-quality draft of Thermaerobacter subterraneus C21, DSM 13965.</title>
        <authorList>
            <consortium name="DOE Joint Genome Institute"/>
            <person name="Eisen J."/>
            <person name="Huntemann M."/>
            <person name="Wei C.-L."/>
            <person name="Han J."/>
            <person name="Detter J.C."/>
            <person name="Han C."/>
            <person name="Tapia R."/>
            <person name="Chen A."/>
            <person name="Kyrpides N."/>
            <person name="Mavromatis K."/>
            <person name="Markowitz V."/>
            <person name="Szeto E."/>
            <person name="Ivanova N."/>
            <person name="Mikhailova N."/>
            <person name="Ovchinnikova G."/>
            <person name="Pagani I."/>
            <person name="Pati A."/>
            <person name="Goodwin L."/>
            <person name="Nordberg H.P."/>
            <person name="Cantor M.N."/>
            <person name="Hua S.X."/>
            <person name="Woyke T."/>
            <person name="Eisen J."/>
            <person name="Klenk H.-P."/>
        </authorList>
    </citation>
    <scope>NUCLEOTIDE SEQUENCE [LARGE SCALE GENOMIC DNA]</scope>
    <source>
        <strain evidence="2">DSM 13965</strain>
    </source>
</reference>
<dbReference type="EMBL" id="AENY02000003">
    <property type="protein sequence ID" value="EKP94410.1"/>
    <property type="molecule type" value="Genomic_DNA"/>
</dbReference>
<evidence type="ECO:0000313" key="2">
    <source>
        <dbReference type="EMBL" id="EKP94410.1"/>
    </source>
</evidence>
<name>K6NZW1_9FIRM</name>
<feature type="compositionally biased region" description="Pro residues" evidence="1">
    <location>
        <begin position="541"/>
        <end position="555"/>
    </location>
</feature>
<comment type="caution">
    <text evidence="2">The sequence shown here is derived from an EMBL/GenBank/DDBJ whole genome shotgun (WGS) entry which is preliminary data.</text>
</comment>
<dbReference type="Proteomes" id="UP000005710">
    <property type="component" value="Unassembled WGS sequence"/>
</dbReference>
<feature type="region of interest" description="Disordered" evidence="1">
    <location>
        <begin position="338"/>
        <end position="379"/>
    </location>
</feature>
<feature type="region of interest" description="Disordered" evidence="1">
    <location>
        <begin position="473"/>
        <end position="507"/>
    </location>
</feature>